<evidence type="ECO:0000313" key="2">
    <source>
        <dbReference type="EMBL" id="MBB4275401.1"/>
    </source>
</evidence>
<proteinExistence type="predicted"/>
<accession>A0A7W6RNU8</accession>
<organism evidence="2 3">
    <name type="scientific">Rhizobium mongolense</name>
    <dbReference type="NCBI Taxonomy" id="57676"/>
    <lineage>
        <taxon>Bacteria</taxon>
        <taxon>Pseudomonadati</taxon>
        <taxon>Pseudomonadota</taxon>
        <taxon>Alphaproteobacteria</taxon>
        <taxon>Hyphomicrobiales</taxon>
        <taxon>Rhizobiaceae</taxon>
        <taxon>Rhizobium/Agrobacterium group</taxon>
        <taxon>Rhizobium</taxon>
    </lineage>
</organism>
<sequence length="142" mass="15329">MIRSTPAYRPLVFLRTLSLFAFTDDVLASVIGLSEIGTAQMPAGAGVGDLALGPLKKVICIGFLHLVAPKFEIKKAGQTRPQFVVTDSAGTSVVNGRSGRMVYAAERFSAAFFPLLLSRTMSKVTFWPSLKSDMPERSTAEM</sequence>
<keyword evidence="1" id="KW-0732">Signal</keyword>
<evidence type="ECO:0000313" key="3">
    <source>
        <dbReference type="Proteomes" id="UP000533641"/>
    </source>
</evidence>
<evidence type="ECO:0000256" key="1">
    <source>
        <dbReference type="SAM" id="SignalP"/>
    </source>
</evidence>
<reference evidence="2 3" key="1">
    <citation type="submission" date="2020-08" db="EMBL/GenBank/DDBJ databases">
        <title>Genomic Encyclopedia of Type Strains, Phase IV (KMG-V): Genome sequencing to study the core and pangenomes of soil and plant-associated prokaryotes.</title>
        <authorList>
            <person name="Whitman W."/>
        </authorList>
    </citation>
    <scope>NUCLEOTIDE SEQUENCE [LARGE SCALE GENOMIC DNA]</scope>
    <source>
        <strain evidence="2 3">SEMIA 402</strain>
    </source>
</reference>
<gene>
    <name evidence="2" type="ORF">GGE12_003190</name>
</gene>
<protein>
    <submittedName>
        <fullName evidence="2">Uncharacterized protein</fullName>
    </submittedName>
</protein>
<dbReference type="Proteomes" id="UP000533641">
    <property type="component" value="Unassembled WGS sequence"/>
</dbReference>
<feature type="chain" id="PRO_5030785776" evidence="1">
    <location>
        <begin position="24"/>
        <end position="142"/>
    </location>
</feature>
<dbReference type="EMBL" id="JACIGM010000006">
    <property type="protein sequence ID" value="MBB4275401.1"/>
    <property type="molecule type" value="Genomic_DNA"/>
</dbReference>
<comment type="caution">
    <text evidence="2">The sequence shown here is derived from an EMBL/GenBank/DDBJ whole genome shotgun (WGS) entry which is preliminary data.</text>
</comment>
<dbReference type="AlphaFoldDB" id="A0A7W6RNU8"/>
<feature type="signal peptide" evidence="1">
    <location>
        <begin position="1"/>
        <end position="23"/>
    </location>
</feature>
<name>A0A7W6RNU8_9HYPH</name>